<reference evidence="1 2" key="2">
    <citation type="journal article" date="2013" name="Plant Cell Physiol.">
        <title>Rice Annotation Project Database (RAP-DB): an integrative and interactive database for rice genomics.</title>
        <authorList>
            <person name="Sakai H."/>
            <person name="Lee S.S."/>
            <person name="Tanaka T."/>
            <person name="Numa H."/>
            <person name="Kim J."/>
            <person name="Kawahara Y."/>
            <person name="Wakimoto H."/>
            <person name="Yang C.C."/>
            <person name="Iwamoto M."/>
            <person name="Abe T."/>
            <person name="Yamada Y."/>
            <person name="Muto A."/>
            <person name="Inokuchi H."/>
            <person name="Ikemura T."/>
            <person name="Matsumoto T."/>
            <person name="Sasaki T."/>
            <person name="Itoh T."/>
        </authorList>
    </citation>
    <scope>NUCLEOTIDE SEQUENCE [LARGE SCALE GENOMIC DNA]</scope>
    <source>
        <strain evidence="2">cv. Nipponbare</strain>
    </source>
</reference>
<dbReference type="Proteomes" id="UP000059680">
    <property type="component" value="Chromosome 7"/>
</dbReference>
<protein>
    <submittedName>
        <fullName evidence="1">Os07g0591400 protein</fullName>
    </submittedName>
</protein>
<dbReference type="EMBL" id="AP014963">
    <property type="protein sequence ID" value="BAT02441.1"/>
    <property type="molecule type" value="Genomic_DNA"/>
</dbReference>
<dbReference type="PaxDb" id="39947-A0A0P0X8P6"/>
<keyword evidence="2" id="KW-1185">Reference proteome</keyword>
<evidence type="ECO:0000313" key="1">
    <source>
        <dbReference type="EMBL" id="BAT02441.1"/>
    </source>
</evidence>
<dbReference type="Gramene" id="Os07t0591400-01">
    <property type="protein sequence ID" value="Os07t0591400-01"/>
    <property type="gene ID" value="Os07g0591400"/>
</dbReference>
<accession>A0A0P0X8P6</accession>
<proteinExistence type="predicted"/>
<dbReference type="InParanoid" id="A0A0P0X8P6"/>
<evidence type="ECO:0000313" key="2">
    <source>
        <dbReference type="Proteomes" id="UP000059680"/>
    </source>
</evidence>
<feature type="non-terminal residue" evidence="1">
    <location>
        <position position="1"/>
    </location>
</feature>
<name>A0A0P0X8P6_ORYSJ</name>
<gene>
    <name evidence="1" type="ordered locus">Os07g0591400</name>
    <name evidence="1" type="ORF">OSNPB_070591400</name>
</gene>
<reference evidence="1 2" key="3">
    <citation type="journal article" date="2013" name="Rice">
        <title>Improvement of the Oryza sativa Nipponbare reference genome using next generation sequence and optical map data.</title>
        <authorList>
            <person name="Kawahara Y."/>
            <person name="de la Bastide M."/>
            <person name="Hamilton J.P."/>
            <person name="Kanamori H."/>
            <person name="McCombie W.R."/>
            <person name="Ouyang S."/>
            <person name="Schwartz D.C."/>
            <person name="Tanaka T."/>
            <person name="Wu J."/>
            <person name="Zhou S."/>
            <person name="Childs K.L."/>
            <person name="Davidson R.M."/>
            <person name="Lin H."/>
            <person name="Quesada-Ocampo L."/>
            <person name="Vaillancourt B."/>
            <person name="Sakai H."/>
            <person name="Lee S.S."/>
            <person name="Kim J."/>
            <person name="Numa H."/>
            <person name="Itoh T."/>
            <person name="Buell C.R."/>
            <person name="Matsumoto T."/>
        </authorList>
    </citation>
    <scope>NUCLEOTIDE SEQUENCE [LARGE SCALE GENOMIC DNA]</scope>
    <source>
        <strain evidence="2">cv. Nipponbare</strain>
    </source>
</reference>
<dbReference type="AlphaFoldDB" id="A0A0P0X8P6"/>
<sequence>AAKQALHPHDPISRTTPYLQLVGDTAHIGHKAMANTTMASGINEVKKKKKLLPVRFLFMTSPPACVPGFVHLSGEVARLSHRPVRFHDRRIHRAQDIGGAPRRVALRRPGRHLHVLRGAHARDAGHARVRP</sequence>
<reference evidence="2" key="1">
    <citation type="journal article" date="2005" name="Nature">
        <title>The map-based sequence of the rice genome.</title>
        <authorList>
            <consortium name="International rice genome sequencing project (IRGSP)"/>
            <person name="Matsumoto T."/>
            <person name="Wu J."/>
            <person name="Kanamori H."/>
            <person name="Katayose Y."/>
            <person name="Fujisawa M."/>
            <person name="Namiki N."/>
            <person name="Mizuno H."/>
            <person name="Yamamoto K."/>
            <person name="Antonio B.A."/>
            <person name="Baba T."/>
            <person name="Sakata K."/>
            <person name="Nagamura Y."/>
            <person name="Aoki H."/>
            <person name="Arikawa K."/>
            <person name="Arita K."/>
            <person name="Bito T."/>
            <person name="Chiden Y."/>
            <person name="Fujitsuka N."/>
            <person name="Fukunaka R."/>
            <person name="Hamada M."/>
            <person name="Harada C."/>
            <person name="Hayashi A."/>
            <person name="Hijishita S."/>
            <person name="Honda M."/>
            <person name="Hosokawa S."/>
            <person name="Ichikawa Y."/>
            <person name="Idonuma A."/>
            <person name="Iijima M."/>
            <person name="Ikeda M."/>
            <person name="Ikeno M."/>
            <person name="Ito K."/>
            <person name="Ito S."/>
            <person name="Ito T."/>
            <person name="Ito Y."/>
            <person name="Ito Y."/>
            <person name="Iwabuchi A."/>
            <person name="Kamiya K."/>
            <person name="Karasawa W."/>
            <person name="Kurita K."/>
            <person name="Katagiri S."/>
            <person name="Kikuta A."/>
            <person name="Kobayashi H."/>
            <person name="Kobayashi N."/>
            <person name="Machita K."/>
            <person name="Maehara T."/>
            <person name="Masukawa M."/>
            <person name="Mizubayashi T."/>
            <person name="Mukai Y."/>
            <person name="Nagasaki H."/>
            <person name="Nagata Y."/>
            <person name="Naito S."/>
            <person name="Nakashima M."/>
            <person name="Nakama Y."/>
            <person name="Nakamichi Y."/>
            <person name="Nakamura M."/>
            <person name="Meguro A."/>
            <person name="Negishi M."/>
            <person name="Ohta I."/>
            <person name="Ohta T."/>
            <person name="Okamoto M."/>
            <person name="Ono N."/>
            <person name="Saji S."/>
            <person name="Sakaguchi M."/>
            <person name="Sakai K."/>
            <person name="Shibata M."/>
            <person name="Shimokawa T."/>
            <person name="Song J."/>
            <person name="Takazaki Y."/>
            <person name="Terasawa K."/>
            <person name="Tsugane M."/>
            <person name="Tsuji K."/>
            <person name="Ueda S."/>
            <person name="Waki K."/>
            <person name="Yamagata H."/>
            <person name="Yamamoto M."/>
            <person name="Yamamoto S."/>
            <person name="Yamane H."/>
            <person name="Yoshiki S."/>
            <person name="Yoshihara R."/>
            <person name="Yukawa K."/>
            <person name="Zhong H."/>
            <person name="Yano M."/>
            <person name="Yuan Q."/>
            <person name="Ouyang S."/>
            <person name="Liu J."/>
            <person name="Jones K.M."/>
            <person name="Gansberger K."/>
            <person name="Moffat K."/>
            <person name="Hill J."/>
            <person name="Bera J."/>
            <person name="Fadrosh D."/>
            <person name="Jin S."/>
            <person name="Johri S."/>
            <person name="Kim M."/>
            <person name="Overton L."/>
            <person name="Reardon M."/>
            <person name="Tsitrin T."/>
            <person name="Vuong H."/>
            <person name="Weaver B."/>
            <person name="Ciecko A."/>
            <person name="Tallon L."/>
            <person name="Jackson J."/>
            <person name="Pai G."/>
            <person name="Aken S.V."/>
            <person name="Utterback T."/>
            <person name="Reidmuller S."/>
            <person name="Feldblyum T."/>
            <person name="Hsiao J."/>
            <person name="Zismann V."/>
            <person name="Iobst S."/>
            <person name="de Vazeille A.R."/>
            <person name="Buell C.R."/>
            <person name="Ying K."/>
            <person name="Li Y."/>
            <person name="Lu T."/>
            <person name="Huang Y."/>
            <person name="Zhao Q."/>
            <person name="Feng Q."/>
            <person name="Zhang L."/>
            <person name="Zhu J."/>
            <person name="Weng Q."/>
            <person name="Mu J."/>
            <person name="Lu Y."/>
            <person name="Fan D."/>
            <person name="Liu Y."/>
            <person name="Guan J."/>
            <person name="Zhang Y."/>
            <person name="Yu S."/>
            <person name="Liu X."/>
            <person name="Zhang Y."/>
            <person name="Hong G."/>
            <person name="Han B."/>
            <person name="Choisne N."/>
            <person name="Demange N."/>
            <person name="Orjeda G."/>
            <person name="Samain S."/>
            <person name="Cattolico L."/>
            <person name="Pelletier E."/>
            <person name="Couloux A."/>
            <person name="Segurens B."/>
            <person name="Wincker P."/>
            <person name="D'Hont A."/>
            <person name="Scarpelli C."/>
            <person name="Weissenbach J."/>
            <person name="Salanoubat M."/>
            <person name="Quetier F."/>
            <person name="Yu Y."/>
            <person name="Kim H.R."/>
            <person name="Rambo T."/>
            <person name="Currie J."/>
            <person name="Collura K."/>
            <person name="Luo M."/>
            <person name="Yang T."/>
            <person name="Ammiraju J.S.S."/>
            <person name="Engler F."/>
            <person name="Soderlund C."/>
            <person name="Wing R.A."/>
            <person name="Palmer L.E."/>
            <person name="de la Bastide M."/>
            <person name="Spiegel L."/>
            <person name="Nascimento L."/>
            <person name="Zutavern T."/>
            <person name="O'Shaughnessy A."/>
            <person name="Dike S."/>
            <person name="Dedhia N."/>
            <person name="Preston R."/>
            <person name="Balija V."/>
            <person name="McCombie W.R."/>
            <person name="Chow T."/>
            <person name="Chen H."/>
            <person name="Chung M."/>
            <person name="Chen C."/>
            <person name="Shaw J."/>
            <person name="Wu H."/>
            <person name="Hsiao K."/>
            <person name="Chao Y."/>
            <person name="Chu M."/>
            <person name="Cheng C."/>
            <person name="Hour A."/>
            <person name="Lee P."/>
            <person name="Lin S."/>
            <person name="Lin Y."/>
            <person name="Liou J."/>
            <person name="Liu S."/>
            <person name="Hsing Y."/>
            <person name="Raghuvanshi S."/>
            <person name="Mohanty A."/>
            <person name="Bharti A.K."/>
            <person name="Gaur A."/>
            <person name="Gupta V."/>
            <person name="Kumar D."/>
            <person name="Ravi V."/>
            <person name="Vij S."/>
            <person name="Kapur A."/>
            <person name="Khurana P."/>
            <person name="Khurana P."/>
            <person name="Khurana J.P."/>
            <person name="Tyagi A.K."/>
            <person name="Gaikwad K."/>
            <person name="Singh A."/>
            <person name="Dalal V."/>
            <person name="Srivastava S."/>
            <person name="Dixit A."/>
            <person name="Pal A.K."/>
            <person name="Ghazi I.A."/>
            <person name="Yadav M."/>
            <person name="Pandit A."/>
            <person name="Bhargava A."/>
            <person name="Sureshbabu K."/>
            <person name="Batra K."/>
            <person name="Sharma T.R."/>
            <person name="Mohapatra T."/>
            <person name="Singh N.K."/>
            <person name="Messing J."/>
            <person name="Nelson A.B."/>
            <person name="Fuks G."/>
            <person name="Kavchok S."/>
            <person name="Keizer G."/>
            <person name="Linton E."/>
            <person name="Llaca V."/>
            <person name="Song R."/>
            <person name="Tanyolac B."/>
            <person name="Young S."/>
            <person name="Ho-Il K."/>
            <person name="Hahn J.H."/>
            <person name="Sangsakoo G."/>
            <person name="Vanavichit A."/>
            <person name="de Mattos Luiz.A.T."/>
            <person name="Zimmer P.D."/>
            <person name="Malone G."/>
            <person name="Dellagostin O."/>
            <person name="de Oliveira A.C."/>
            <person name="Bevan M."/>
            <person name="Bancroft I."/>
            <person name="Minx P."/>
            <person name="Cordum H."/>
            <person name="Wilson R."/>
            <person name="Cheng Z."/>
            <person name="Jin W."/>
            <person name="Jiang J."/>
            <person name="Leong S.A."/>
            <person name="Iwama H."/>
            <person name="Gojobori T."/>
            <person name="Itoh T."/>
            <person name="Niimura Y."/>
            <person name="Fujii Y."/>
            <person name="Habara T."/>
            <person name="Sakai H."/>
            <person name="Sato Y."/>
            <person name="Wilson G."/>
            <person name="Kumar K."/>
            <person name="McCouch S."/>
            <person name="Juretic N."/>
            <person name="Hoen D."/>
            <person name="Wright S."/>
            <person name="Bruskiewich R."/>
            <person name="Bureau T."/>
            <person name="Miyao A."/>
            <person name="Hirochika H."/>
            <person name="Nishikawa T."/>
            <person name="Kadowaki K."/>
            <person name="Sugiura M."/>
            <person name="Burr B."/>
            <person name="Sasaki T."/>
        </authorList>
    </citation>
    <scope>NUCLEOTIDE SEQUENCE [LARGE SCALE GENOMIC DNA]</scope>
    <source>
        <strain evidence="2">cv. Nipponbare</strain>
    </source>
</reference>
<organism evidence="1 2">
    <name type="scientific">Oryza sativa subsp. japonica</name>
    <name type="common">Rice</name>
    <dbReference type="NCBI Taxonomy" id="39947"/>
    <lineage>
        <taxon>Eukaryota</taxon>
        <taxon>Viridiplantae</taxon>
        <taxon>Streptophyta</taxon>
        <taxon>Embryophyta</taxon>
        <taxon>Tracheophyta</taxon>
        <taxon>Spermatophyta</taxon>
        <taxon>Magnoliopsida</taxon>
        <taxon>Liliopsida</taxon>
        <taxon>Poales</taxon>
        <taxon>Poaceae</taxon>
        <taxon>BOP clade</taxon>
        <taxon>Oryzoideae</taxon>
        <taxon>Oryzeae</taxon>
        <taxon>Oryzinae</taxon>
        <taxon>Oryza</taxon>
        <taxon>Oryza sativa</taxon>
    </lineage>
</organism>